<evidence type="ECO:0000313" key="18">
    <source>
        <dbReference type="Proteomes" id="UP000245137"/>
    </source>
</evidence>
<dbReference type="FunFam" id="3.40.50.11540:FF:000001">
    <property type="entry name" value="NADH dehydrogenase [ubiquinone] flavoprotein 1, mitochondrial"/>
    <property type="match status" value="1"/>
</dbReference>
<dbReference type="Proteomes" id="UP000245137">
    <property type="component" value="Unassembled WGS sequence"/>
</dbReference>
<name>A0A2U1SQH9_METSR</name>
<keyword evidence="7 14" id="KW-0288">FMN</keyword>
<keyword evidence="6 14" id="KW-0285">Flavoprotein</keyword>
<evidence type="ECO:0000256" key="8">
    <source>
        <dbReference type="ARBA" id="ARBA00022723"/>
    </source>
</evidence>
<evidence type="ECO:0000256" key="3">
    <source>
        <dbReference type="ARBA" id="ARBA00002378"/>
    </source>
</evidence>
<keyword evidence="14" id="KW-0874">Quinone</keyword>
<evidence type="ECO:0000256" key="9">
    <source>
        <dbReference type="ARBA" id="ARBA00022967"/>
    </source>
</evidence>
<dbReference type="FunFam" id="3.10.20.600:FF:000001">
    <property type="entry name" value="NADH dehydrogenase [ubiquinone] flavoprotein 1, mitochondrial"/>
    <property type="match status" value="1"/>
</dbReference>
<dbReference type="Proteomes" id="UP000316781">
    <property type="component" value="Unassembled WGS sequence"/>
</dbReference>
<evidence type="ECO:0000256" key="4">
    <source>
        <dbReference type="ARBA" id="ARBA00007523"/>
    </source>
</evidence>
<gene>
    <name evidence="17" type="primary">nuoF</name>
    <name evidence="16" type="ORF">C5689_10510</name>
    <name evidence="17" type="ORF">FM996_16430</name>
</gene>
<reference evidence="16 18" key="1">
    <citation type="journal article" date="2018" name="Appl. Microbiol. Biotechnol.">
        <title>Co-cultivation of the strictly anaerobic methanogen Methanosarcina barkeri with aerobic methanotrophs in an oxygen-limited membrane bioreactor.</title>
        <authorList>
            <person name="In 't Zandt M.H."/>
            <person name="van den Bosch T.J.M."/>
            <person name="Rijkers R."/>
            <person name="van Kessel M.A.H.J."/>
            <person name="Jetten M.S.M."/>
            <person name="Welte C.U."/>
        </authorList>
    </citation>
    <scope>NUCLEOTIDE SEQUENCE [LARGE SCALE GENOMIC DNA]</scope>
    <source>
        <strain evidence="16 18">DSM 17706</strain>
    </source>
</reference>
<evidence type="ECO:0000256" key="7">
    <source>
        <dbReference type="ARBA" id="ARBA00022643"/>
    </source>
</evidence>
<evidence type="ECO:0000256" key="11">
    <source>
        <dbReference type="ARBA" id="ARBA00023014"/>
    </source>
</evidence>
<dbReference type="InterPro" id="IPR054765">
    <property type="entry name" value="SLBB_dom"/>
</dbReference>
<dbReference type="EC" id="7.1.1.-" evidence="14"/>
<dbReference type="FunFam" id="1.20.1440.230:FF:000001">
    <property type="entry name" value="Mitochondrial NADH dehydrogenase flavoprotein 1"/>
    <property type="match status" value="1"/>
</dbReference>
<dbReference type="Gene3D" id="3.40.50.11540">
    <property type="entry name" value="NADH-ubiquinone oxidoreductase 51kDa subunit"/>
    <property type="match status" value="1"/>
</dbReference>
<dbReference type="InterPro" id="IPR001949">
    <property type="entry name" value="NADH-UbQ_OxRdtase_51kDa_CS"/>
</dbReference>
<keyword evidence="12 14" id="KW-0520">NAD</keyword>
<dbReference type="GO" id="GO:0008137">
    <property type="term" value="F:NADH dehydrogenase (ubiquinone) activity"/>
    <property type="evidence" value="ECO:0007669"/>
    <property type="project" value="InterPro"/>
</dbReference>
<dbReference type="GO" id="GO:0051287">
    <property type="term" value="F:NAD binding"/>
    <property type="evidence" value="ECO:0007669"/>
    <property type="project" value="UniProtKB-UniRule"/>
</dbReference>
<feature type="domain" description="NADH-ubiquinone oxidoreductase 51kDa subunit iron-sulphur binding" evidence="15">
    <location>
        <begin position="331"/>
        <end position="376"/>
    </location>
</feature>
<accession>A0A2U1SQH9</accession>
<dbReference type="SUPFAM" id="SSF140490">
    <property type="entry name" value="Nqo1C-terminal domain-like"/>
    <property type="match status" value="1"/>
</dbReference>
<evidence type="ECO:0000256" key="14">
    <source>
        <dbReference type="RuleBase" id="RU364066"/>
    </source>
</evidence>
<dbReference type="InterPro" id="IPR011537">
    <property type="entry name" value="NADH-UbQ_OxRdtase_suF"/>
</dbReference>
<evidence type="ECO:0000256" key="1">
    <source>
        <dbReference type="ARBA" id="ARBA00001917"/>
    </source>
</evidence>
<reference evidence="17 19" key="3">
    <citation type="submission" date="2019-07" db="EMBL/GenBank/DDBJ databases">
        <title>Ln-dependent methylotrophs.</title>
        <authorList>
            <person name="Tani A."/>
        </authorList>
    </citation>
    <scope>NUCLEOTIDE SEQUENCE [LARGE SCALE GENOMIC DNA]</scope>
    <source>
        <strain evidence="17 19">SM89A</strain>
    </source>
</reference>
<dbReference type="Pfam" id="PF22461">
    <property type="entry name" value="SLBB_2"/>
    <property type="match status" value="1"/>
</dbReference>
<evidence type="ECO:0000256" key="13">
    <source>
        <dbReference type="ARBA" id="ARBA00047712"/>
    </source>
</evidence>
<sequence length="434" mass="47258">MLADKDRIFTNLYGIGDKSLAGARSRGAWDNTKALLALGRDKIIQEMKDSGLRGRGGAGFSTGLKWSFMPKTPDPARPSYLVINADESEPGTCKDREIMRNDPQTLIEGALIASFAMGAHASYIYVRGEFIAERIALQKAIDEAYEARLIGKDNIHGYPFDLYVHHGAGAYICGEETALIESLEGKKGMPRLKPPFPANVGLYGCPTTVNNVESIAVAPTILRRGASWFAGIGKPNNTGTKLFSISGHVNKPCNVEEAMSIPFRELIDRHCGGVRGGSDNLLAVIPGGSSVRLVPADQIIDCPMDFDSLVKLGSGLGTAAVIVMDKSTDIIRAIARISYFYKHESCGQCTPCREGTGWMWRVVTRMAEGRAHKREIDMLFDVSKQIEGHTICALGDAAAWPIQGLINHFRGEIEKRIDRYAANPHPDPVRVAAE</sequence>
<keyword evidence="18" id="KW-1185">Reference proteome</keyword>
<dbReference type="EMBL" id="PUIV01000014">
    <property type="protein sequence ID" value="PWB93866.1"/>
    <property type="molecule type" value="Genomic_DNA"/>
</dbReference>
<comment type="function">
    <text evidence="3">NDH-1 shuttles electrons from NADH, via FMN and iron-sulfur (Fe-S) centers, to quinones in the respiratory chain. The immediate electron acceptor for the enzyme in this species is believed to be ubiquinone. Couples the redox reaction to proton translocation (for every two electrons transferred, four hydrogen ions are translocated across the cytoplasmic membrane), and thus conserves the redox energy in a proton gradient.</text>
</comment>
<keyword evidence="16" id="KW-0560">Oxidoreductase</keyword>
<dbReference type="InterPro" id="IPR011538">
    <property type="entry name" value="Nuo51_FMN-bd"/>
</dbReference>
<dbReference type="Gene3D" id="1.20.1440.230">
    <property type="entry name" value="NADH-ubiquinone oxidoreductase 51kDa subunit, iron-sulphur binding domain"/>
    <property type="match status" value="1"/>
</dbReference>
<dbReference type="InterPro" id="IPR037225">
    <property type="entry name" value="Nuo51_FMN-bd_sf"/>
</dbReference>
<dbReference type="EMBL" id="VJMF01000070">
    <property type="protein sequence ID" value="TRL30464.1"/>
    <property type="molecule type" value="Genomic_DNA"/>
</dbReference>
<comment type="caution">
    <text evidence="16">The sequence shown here is derived from an EMBL/GenBank/DDBJ whole genome shotgun (WGS) entry which is preliminary data.</text>
</comment>
<comment type="catalytic activity">
    <reaction evidence="13 14">
        <text>a quinone + NADH + 5 H(+)(in) = a quinol + NAD(+) + 4 H(+)(out)</text>
        <dbReference type="Rhea" id="RHEA:57888"/>
        <dbReference type="ChEBI" id="CHEBI:15378"/>
        <dbReference type="ChEBI" id="CHEBI:24646"/>
        <dbReference type="ChEBI" id="CHEBI:57540"/>
        <dbReference type="ChEBI" id="CHEBI:57945"/>
        <dbReference type="ChEBI" id="CHEBI:132124"/>
    </reaction>
</comment>
<reference evidence="16" key="2">
    <citation type="submission" date="2018-02" db="EMBL/GenBank/DDBJ databases">
        <authorList>
            <person name="Cohen D.B."/>
            <person name="Kent A.D."/>
        </authorList>
    </citation>
    <scope>NUCLEOTIDE SEQUENCE</scope>
    <source>
        <strain evidence="16">DSM 17706</strain>
    </source>
</reference>
<dbReference type="GO" id="GO:0016491">
    <property type="term" value="F:oxidoreductase activity"/>
    <property type="evidence" value="ECO:0007669"/>
    <property type="project" value="UniProtKB-KW"/>
</dbReference>
<dbReference type="SMART" id="SM00928">
    <property type="entry name" value="NADH_4Fe-4S"/>
    <property type="match status" value="1"/>
</dbReference>
<evidence type="ECO:0000256" key="10">
    <source>
        <dbReference type="ARBA" id="ARBA00023004"/>
    </source>
</evidence>
<dbReference type="SUPFAM" id="SSF142984">
    <property type="entry name" value="Nqo1 middle domain-like"/>
    <property type="match status" value="1"/>
</dbReference>
<dbReference type="PANTHER" id="PTHR11780:SF10">
    <property type="entry name" value="NADH DEHYDROGENASE [UBIQUINONE] FLAVOPROTEIN 1, MITOCHONDRIAL"/>
    <property type="match status" value="1"/>
</dbReference>
<keyword evidence="11 14" id="KW-0411">Iron-sulfur</keyword>
<keyword evidence="8 14" id="KW-0479">Metal-binding</keyword>
<evidence type="ECO:0000256" key="6">
    <source>
        <dbReference type="ARBA" id="ARBA00022630"/>
    </source>
</evidence>
<dbReference type="InterPro" id="IPR050837">
    <property type="entry name" value="ComplexI_51kDa_subunit"/>
</dbReference>
<evidence type="ECO:0000256" key="12">
    <source>
        <dbReference type="ARBA" id="ARBA00023027"/>
    </source>
</evidence>
<dbReference type="PANTHER" id="PTHR11780">
    <property type="entry name" value="NADH-UBIQUINONE OXIDOREDUCTASE FLAVOPROTEIN 1 NDUFV1"/>
    <property type="match status" value="1"/>
</dbReference>
<dbReference type="GO" id="GO:0010181">
    <property type="term" value="F:FMN binding"/>
    <property type="evidence" value="ECO:0007669"/>
    <property type="project" value="InterPro"/>
</dbReference>
<dbReference type="AlphaFoldDB" id="A0A2U1SQH9"/>
<dbReference type="GO" id="GO:0051539">
    <property type="term" value="F:4 iron, 4 sulfur cluster binding"/>
    <property type="evidence" value="ECO:0007669"/>
    <property type="project" value="UniProtKB-UniRule"/>
</dbReference>
<dbReference type="RefSeq" id="WP_108917239.1">
    <property type="nucleotide sequence ID" value="NZ_BGJY01000020.1"/>
</dbReference>
<dbReference type="SUPFAM" id="SSF142019">
    <property type="entry name" value="Nqo1 FMN-binding domain-like"/>
    <property type="match status" value="1"/>
</dbReference>
<dbReference type="GO" id="GO:0046872">
    <property type="term" value="F:metal ion binding"/>
    <property type="evidence" value="ECO:0007669"/>
    <property type="project" value="UniProtKB-KW"/>
</dbReference>
<evidence type="ECO:0000256" key="5">
    <source>
        <dbReference type="ARBA" id="ARBA00022485"/>
    </source>
</evidence>
<evidence type="ECO:0000313" key="19">
    <source>
        <dbReference type="Proteomes" id="UP000316781"/>
    </source>
</evidence>
<dbReference type="PROSITE" id="PS00645">
    <property type="entry name" value="COMPLEX1_51K_2"/>
    <property type="match status" value="1"/>
</dbReference>
<dbReference type="InterPro" id="IPR019575">
    <property type="entry name" value="Nuop51_4Fe4S-bd"/>
</dbReference>
<comment type="cofactor">
    <cofactor evidence="2 14">
        <name>[4Fe-4S] cluster</name>
        <dbReference type="ChEBI" id="CHEBI:49883"/>
    </cofactor>
</comment>
<protein>
    <recommendedName>
        <fullName evidence="14">NADH-quinone oxidoreductase subunit F</fullName>
        <ecNumber evidence="14">7.1.1.-</ecNumber>
    </recommendedName>
</protein>
<evidence type="ECO:0000313" key="16">
    <source>
        <dbReference type="EMBL" id="PWB93866.1"/>
    </source>
</evidence>
<proteinExistence type="inferred from homology"/>
<comment type="similarity">
    <text evidence="4 14">Belongs to the complex I 51 kDa subunit family.</text>
</comment>
<organism evidence="16 18">
    <name type="scientific">Methylosinus sporium</name>
    <dbReference type="NCBI Taxonomy" id="428"/>
    <lineage>
        <taxon>Bacteria</taxon>
        <taxon>Pseudomonadati</taxon>
        <taxon>Pseudomonadota</taxon>
        <taxon>Alphaproteobacteria</taxon>
        <taxon>Hyphomicrobiales</taxon>
        <taxon>Methylocystaceae</taxon>
        <taxon>Methylosinus</taxon>
    </lineage>
</organism>
<keyword evidence="10 14" id="KW-0408">Iron</keyword>
<dbReference type="OrthoDB" id="9761899at2"/>
<dbReference type="PROSITE" id="PS00644">
    <property type="entry name" value="COMPLEX1_51K_1"/>
    <property type="match status" value="1"/>
</dbReference>
<evidence type="ECO:0000256" key="2">
    <source>
        <dbReference type="ARBA" id="ARBA00001966"/>
    </source>
</evidence>
<dbReference type="GO" id="GO:0048038">
    <property type="term" value="F:quinone binding"/>
    <property type="evidence" value="ECO:0007669"/>
    <property type="project" value="UniProtKB-KW"/>
</dbReference>
<dbReference type="NCBIfam" id="NF010120">
    <property type="entry name" value="PRK13596.1"/>
    <property type="match status" value="1"/>
</dbReference>
<comment type="cofactor">
    <cofactor evidence="1 14">
        <name>FMN</name>
        <dbReference type="ChEBI" id="CHEBI:58210"/>
    </cofactor>
</comment>
<dbReference type="NCBIfam" id="TIGR01959">
    <property type="entry name" value="nuoF_fam"/>
    <property type="match status" value="1"/>
</dbReference>
<keyword evidence="9" id="KW-1278">Translocase</keyword>
<dbReference type="Pfam" id="PF01512">
    <property type="entry name" value="Complex1_51K"/>
    <property type="match status" value="1"/>
</dbReference>
<evidence type="ECO:0000259" key="15">
    <source>
        <dbReference type="SMART" id="SM00928"/>
    </source>
</evidence>
<keyword evidence="5 14" id="KW-0004">4Fe-4S</keyword>
<dbReference type="Gene3D" id="3.10.20.600">
    <property type="match status" value="1"/>
</dbReference>
<evidence type="ECO:0000313" key="17">
    <source>
        <dbReference type="EMBL" id="TRL30464.1"/>
    </source>
</evidence>
<dbReference type="InterPro" id="IPR037207">
    <property type="entry name" value="Nuop51_4Fe4S-bd_sf"/>
</dbReference>
<dbReference type="Pfam" id="PF10589">
    <property type="entry name" value="NADH_4Fe-4S"/>
    <property type="match status" value="1"/>
</dbReference>